<dbReference type="RefSeq" id="WP_260221044.1">
    <property type="nucleotide sequence ID" value="NZ_JAJAGO010000015.1"/>
</dbReference>
<feature type="compositionally biased region" description="Low complexity" evidence="1">
    <location>
        <begin position="35"/>
        <end position="45"/>
    </location>
</feature>
<name>A0ABT2K2G9_9ACTN</name>
<sequence length="281" mass="29737">MAAASVCGVLLAGCTSEGDTEDTSEKGGKGNKEQASPSPSPSGSRRAADPEAPTLASVQADPAKLPKKAGQARDLIAAVMAGPELFGPEVVRSSPYEGAPEDWAVLDEDCNWQQGQVPDDILATRTRYYEVPAADGKGPIRLTATVTVYRTAEDADWANAGMLEEAMRCPDQQLRGGERLTGLVSNASHFGEAQNLYAEDTLSESGEYVSETLGGPYPYWWTQVRTGSVLMSVAVRSAKGRGDESTAFLAKPLSQTLLKVQDRVGPAESGQPSEPSEEEGK</sequence>
<evidence type="ECO:0000313" key="2">
    <source>
        <dbReference type="EMBL" id="MCT2593664.1"/>
    </source>
</evidence>
<protein>
    <recommendedName>
        <fullName evidence="4">Lipoprotein</fullName>
    </recommendedName>
</protein>
<reference evidence="2 3" key="1">
    <citation type="submission" date="2021-10" db="EMBL/GenBank/DDBJ databases">
        <title>Streptomyces gossypii sp. nov., isolated from soil collected from cotton field.</title>
        <authorList>
            <person name="Ge X."/>
            <person name="Chen X."/>
            <person name="Liu W."/>
        </authorList>
    </citation>
    <scope>NUCLEOTIDE SEQUENCE [LARGE SCALE GENOMIC DNA]</scope>
    <source>
        <strain evidence="2 3">N2-109</strain>
    </source>
</reference>
<organism evidence="2 3">
    <name type="scientific">Streptomyces gossypii</name>
    <dbReference type="NCBI Taxonomy" id="2883101"/>
    <lineage>
        <taxon>Bacteria</taxon>
        <taxon>Bacillati</taxon>
        <taxon>Actinomycetota</taxon>
        <taxon>Actinomycetes</taxon>
        <taxon>Kitasatosporales</taxon>
        <taxon>Streptomycetaceae</taxon>
        <taxon>Streptomyces</taxon>
    </lineage>
</organism>
<feature type="region of interest" description="Disordered" evidence="1">
    <location>
        <begin position="12"/>
        <end position="69"/>
    </location>
</feature>
<evidence type="ECO:0008006" key="4">
    <source>
        <dbReference type="Google" id="ProtNLM"/>
    </source>
</evidence>
<feature type="region of interest" description="Disordered" evidence="1">
    <location>
        <begin position="261"/>
        <end position="281"/>
    </location>
</feature>
<dbReference type="EMBL" id="JAJAGO010000015">
    <property type="protein sequence ID" value="MCT2593664.1"/>
    <property type="molecule type" value="Genomic_DNA"/>
</dbReference>
<keyword evidence="3" id="KW-1185">Reference proteome</keyword>
<evidence type="ECO:0000256" key="1">
    <source>
        <dbReference type="SAM" id="MobiDB-lite"/>
    </source>
</evidence>
<proteinExistence type="predicted"/>
<gene>
    <name evidence="2" type="ORF">LHJ74_27800</name>
</gene>
<dbReference type="Proteomes" id="UP001156389">
    <property type="component" value="Unassembled WGS sequence"/>
</dbReference>
<comment type="caution">
    <text evidence="2">The sequence shown here is derived from an EMBL/GenBank/DDBJ whole genome shotgun (WGS) entry which is preliminary data.</text>
</comment>
<evidence type="ECO:0000313" key="3">
    <source>
        <dbReference type="Proteomes" id="UP001156389"/>
    </source>
</evidence>
<accession>A0ABT2K2G9</accession>
<feature type="compositionally biased region" description="Basic and acidic residues" evidence="1">
    <location>
        <begin position="23"/>
        <end position="32"/>
    </location>
</feature>